<protein>
    <recommendedName>
        <fullName evidence="4">Flp pilus assembly protein TadG</fullName>
    </recommendedName>
</protein>
<name>A0NS90_ROSAI</name>
<dbReference type="eggNOG" id="COG4961">
    <property type="taxonomic scope" value="Bacteria"/>
</dbReference>
<dbReference type="AlphaFoldDB" id="A0NS90"/>
<accession>A0NS90</accession>
<reference evidence="2 3" key="1">
    <citation type="submission" date="2006-05" db="EMBL/GenBank/DDBJ databases">
        <authorList>
            <person name="King G."/>
            <person name="Ferriera S."/>
            <person name="Johnson J."/>
            <person name="Kravitz S."/>
            <person name="Beeson K."/>
            <person name="Sutton G."/>
            <person name="Rogers Y.-H."/>
            <person name="Friedman R."/>
            <person name="Frazier M."/>
            <person name="Venter J.C."/>
        </authorList>
    </citation>
    <scope>NUCLEOTIDE SEQUENCE [LARGE SCALE GENOMIC DNA]</scope>
    <source>
        <strain evidence="3">ATCC 25650 / DSM 13394 / JCM 20685 / NBRC 16684 / NCIMB 2208 / IAM 12614 / B1</strain>
    </source>
</reference>
<comment type="caution">
    <text evidence="2">The sequence shown here is derived from an EMBL/GenBank/DDBJ whole genome shotgun (WGS) entry which is preliminary data.</text>
</comment>
<gene>
    <name evidence="2" type="ORF">SIAM614_04635</name>
</gene>
<evidence type="ECO:0008006" key="4">
    <source>
        <dbReference type="Google" id="ProtNLM"/>
    </source>
</evidence>
<keyword evidence="1" id="KW-0812">Transmembrane</keyword>
<feature type="transmembrane region" description="Helical" evidence="1">
    <location>
        <begin position="12"/>
        <end position="30"/>
    </location>
</feature>
<evidence type="ECO:0000256" key="1">
    <source>
        <dbReference type="SAM" id="Phobius"/>
    </source>
</evidence>
<evidence type="ECO:0000313" key="2">
    <source>
        <dbReference type="EMBL" id="EAV44419.1"/>
    </source>
</evidence>
<dbReference type="Proteomes" id="UP000004848">
    <property type="component" value="Unassembled WGS sequence"/>
</dbReference>
<proteinExistence type="predicted"/>
<keyword evidence="1" id="KW-0472">Membrane</keyword>
<keyword evidence="1" id="KW-1133">Transmembrane helix</keyword>
<sequence>MRSIGADKRAVTAIEFAMILPFMLILLIGMEEVTGTLDHDRKVSRIANSVADLVAQGQTLTPADLKAMLDIGGKIIDPYPDTDLETIVASVTFDDEGTPAVDWSYSSKGGSAWPEGSKPPIELPETVAVPNSSIVLAQANLKYVPTFSGMFTTYFARESSIDLSDSYYLRPRLTDTVKCPAC</sequence>
<evidence type="ECO:0000313" key="3">
    <source>
        <dbReference type="Proteomes" id="UP000004848"/>
    </source>
</evidence>
<dbReference type="EMBL" id="AAUW01000006">
    <property type="protein sequence ID" value="EAV44419.1"/>
    <property type="molecule type" value="Genomic_DNA"/>
</dbReference>
<organism evidence="2 3">
    <name type="scientific">Roseibium aggregatum (strain ATCC 25650 / DSM 13394 / JCM 20685 / NBRC 16684 / NCIMB 2208 / IAM 12614 / B1)</name>
    <name type="common">Stappia aggregata</name>
    <dbReference type="NCBI Taxonomy" id="384765"/>
    <lineage>
        <taxon>Bacteria</taxon>
        <taxon>Pseudomonadati</taxon>
        <taxon>Pseudomonadota</taxon>
        <taxon>Alphaproteobacteria</taxon>
        <taxon>Hyphomicrobiales</taxon>
        <taxon>Stappiaceae</taxon>
        <taxon>Roseibium</taxon>
    </lineage>
</organism>